<dbReference type="InterPro" id="IPR017937">
    <property type="entry name" value="Thioredoxin_CS"/>
</dbReference>
<dbReference type="PROSITE" id="PS00194">
    <property type="entry name" value="THIOREDOXIN_1"/>
    <property type="match status" value="1"/>
</dbReference>
<dbReference type="Pfam" id="PF21352">
    <property type="entry name" value="Zn_ribbon_Thio2"/>
    <property type="match status" value="1"/>
</dbReference>
<evidence type="ECO:0000256" key="7">
    <source>
        <dbReference type="NCBIfam" id="TIGR01068"/>
    </source>
</evidence>
<keyword evidence="4" id="KW-0249">Electron transport</keyword>
<organism evidence="9 10">
    <name type="scientific">Rhodoferax koreensis</name>
    <dbReference type="NCBI Taxonomy" id="1842727"/>
    <lineage>
        <taxon>Bacteria</taxon>
        <taxon>Pseudomonadati</taxon>
        <taxon>Pseudomonadota</taxon>
        <taxon>Betaproteobacteria</taxon>
        <taxon>Burkholderiales</taxon>
        <taxon>Comamonadaceae</taxon>
        <taxon>Rhodoferax</taxon>
    </lineage>
</organism>
<dbReference type="OrthoDB" id="9790390at2"/>
<dbReference type="FunFam" id="3.40.30.10:FF:000001">
    <property type="entry name" value="Thioredoxin"/>
    <property type="match status" value="1"/>
</dbReference>
<dbReference type="Pfam" id="PF00085">
    <property type="entry name" value="Thioredoxin"/>
    <property type="match status" value="1"/>
</dbReference>
<name>A0A1P8JXZ5_9BURK</name>
<dbReference type="CDD" id="cd02947">
    <property type="entry name" value="TRX_family"/>
    <property type="match status" value="1"/>
</dbReference>
<dbReference type="InterPro" id="IPR036249">
    <property type="entry name" value="Thioredoxin-like_sf"/>
</dbReference>
<dbReference type="InterPro" id="IPR049299">
    <property type="entry name" value="Thio2_N"/>
</dbReference>
<keyword evidence="2" id="KW-0813">Transport</keyword>
<evidence type="ECO:0000256" key="5">
    <source>
        <dbReference type="ARBA" id="ARBA00023157"/>
    </source>
</evidence>
<dbReference type="InterPro" id="IPR013766">
    <property type="entry name" value="Thioredoxin_domain"/>
</dbReference>
<evidence type="ECO:0000313" key="9">
    <source>
        <dbReference type="EMBL" id="APW38617.1"/>
    </source>
</evidence>
<reference evidence="9 10" key="1">
    <citation type="submission" date="2017-01" db="EMBL/GenBank/DDBJ databases">
        <authorList>
            <person name="Mah S.A."/>
            <person name="Swanson W.J."/>
            <person name="Moy G.W."/>
            <person name="Vacquier V.D."/>
        </authorList>
    </citation>
    <scope>NUCLEOTIDE SEQUENCE [LARGE SCALE GENOMIC DNA]</scope>
    <source>
        <strain evidence="9 10">DCY110</strain>
    </source>
</reference>
<sequence length="149" mass="16094">MTETSSMVHVVCPHCQTTNRVARGQLGSAPDCGKCKQPLFTGHSVALGDETGFDRHIGRNQIPVLVDFWAPWCGPCRTMAPAFEQAAAQLEPQVRLAKVDTEAVQSLAARFNIRSIPTLALFVGGREVARQAGAMGAADIARWTRQHLG</sequence>
<dbReference type="NCBIfam" id="NF008229">
    <property type="entry name" value="PRK10996.1"/>
    <property type="match status" value="1"/>
</dbReference>
<dbReference type="KEGG" id="rhy:RD110_16600"/>
<dbReference type="PROSITE" id="PS51352">
    <property type="entry name" value="THIOREDOXIN_2"/>
    <property type="match status" value="1"/>
</dbReference>
<dbReference type="InterPro" id="IPR005746">
    <property type="entry name" value="Thioredoxin"/>
</dbReference>
<dbReference type="AlphaFoldDB" id="A0A1P8JXZ5"/>
<dbReference type="STRING" id="1842727.RD110_16600"/>
<keyword evidence="10" id="KW-1185">Reference proteome</keyword>
<dbReference type="GO" id="GO:0005829">
    <property type="term" value="C:cytosol"/>
    <property type="evidence" value="ECO:0007669"/>
    <property type="project" value="TreeGrafter"/>
</dbReference>
<dbReference type="PRINTS" id="PR00421">
    <property type="entry name" value="THIOREDOXIN"/>
</dbReference>
<evidence type="ECO:0000313" key="10">
    <source>
        <dbReference type="Proteomes" id="UP000186609"/>
    </source>
</evidence>
<accession>A0A1P8JXZ5</accession>
<proteinExistence type="inferred from homology"/>
<evidence type="ECO:0000256" key="4">
    <source>
        <dbReference type="ARBA" id="ARBA00022982"/>
    </source>
</evidence>
<dbReference type="Gene3D" id="3.40.30.10">
    <property type="entry name" value="Glutaredoxin"/>
    <property type="match status" value="1"/>
</dbReference>
<dbReference type="GO" id="GO:0046872">
    <property type="term" value="F:metal ion binding"/>
    <property type="evidence" value="ECO:0007669"/>
    <property type="project" value="UniProtKB-KW"/>
</dbReference>
<dbReference type="NCBIfam" id="TIGR01068">
    <property type="entry name" value="thioredoxin"/>
    <property type="match status" value="1"/>
</dbReference>
<keyword evidence="6" id="KW-0676">Redox-active center</keyword>
<dbReference type="Gene3D" id="2.30.30.380">
    <property type="entry name" value="Zn-finger domain of Sec23/24"/>
    <property type="match status" value="1"/>
</dbReference>
<dbReference type="GO" id="GO:0015035">
    <property type="term" value="F:protein-disulfide reductase activity"/>
    <property type="evidence" value="ECO:0007669"/>
    <property type="project" value="UniProtKB-UniRule"/>
</dbReference>
<evidence type="ECO:0000256" key="1">
    <source>
        <dbReference type="ARBA" id="ARBA00008987"/>
    </source>
</evidence>
<dbReference type="Proteomes" id="UP000186609">
    <property type="component" value="Chromosome"/>
</dbReference>
<protein>
    <recommendedName>
        <fullName evidence="7">Thioredoxin</fullName>
    </recommendedName>
</protein>
<evidence type="ECO:0000256" key="2">
    <source>
        <dbReference type="ARBA" id="ARBA00022448"/>
    </source>
</evidence>
<keyword evidence="5" id="KW-1015">Disulfide bond</keyword>
<dbReference type="EMBL" id="CP019236">
    <property type="protein sequence ID" value="APW38617.1"/>
    <property type="molecule type" value="Genomic_DNA"/>
</dbReference>
<keyword evidence="3" id="KW-0479">Metal-binding</keyword>
<dbReference type="GO" id="GO:0045454">
    <property type="term" value="P:cell redox homeostasis"/>
    <property type="evidence" value="ECO:0007669"/>
    <property type="project" value="TreeGrafter"/>
</dbReference>
<dbReference type="RefSeq" id="WP_076200496.1">
    <property type="nucleotide sequence ID" value="NZ_CP019236.1"/>
</dbReference>
<evidence type="ECO:0000256" key="3">
    <source>
        <dbReference type="ARBA" id="ARBA00022723"/>
    </source>
</evidence>
<feature type="domain" description="Thioredoxin" evidence="8">
    <location>
        <begin position="39"/>
        <end position="149"/>
    </location>
</feature>
<gene>
    <name evidence="9" type="ORF">RD110_16600</name>
</gene>
<evidence type="ECO:0000259" key="8">
    <source>
        <dbReference type="PROSITE" id="PS51352"/>
    </source>
</evidence>
<dbReference type="SUPFAM" id="SSF52833">
    <property type="entry name" value="Thioredoxin-like"/>
    <property type="match status" value="1"/>
</dbReference>
<evidence type="ECO:0000256" key="6">
    <source>
        <dbReference type="ARBA" id="ARBA00023284"/>
    </source>
</evidence>
<dbReference type="PANTHER" id="PTHR45663">
    <property type="entry name" value="GEO12009P1"/>
    <property type="match status" value="1"/>
</dbReference>
<dbReference type="PANTHER" id="PTHR45663:SF11">
    <property type="entry name" value="GEO12009P1"/>
    <property type="match status" value="1"/>
</dbReference>
<comment type="similarity">
    <text evidence="1">Belongs to the thioredoxin family.</text>
</comment>